<dbReference type="EMBL" id="ML994627">
    <property type="protein sequence ID" value="KAF2187424.1"/>
    <property type="molecule type" value="Genomic_DNA"/>
</dbReference>
<reference evidence="2" key="1">
    <citation type="journal article" date="2020" name="Stud. Mycol.">
        <title>101 Dothideomycetes genomes: a test case for predicting lifestyles and emergence of pathogens.</title>
        <authorList>
            <person name="Haridas S."/>
            <person name="Albert R."/>
            <person name="Binder M."/>
            <person name="Bloem J."/>
            <person name="Labutti K."/>
            <person name="Salamov A."/>
            <person name="Andreopoulos B."/>
            <person name="Baker S."/>
            <person name="Barry K."/>
            <person name="Bills G."/>
            <person name="Bluhm B."/>
            <person name="Cannon C."/>
            <person name="Castanera R."/>
            <person name="Culley D."/>
            <person name="Daum C."/>
            <person name="Ezra D."/>
            <person name="Gonzalez J."/>
            <person name="Henrissat B."/>
            <person name="Kuo A."/>
            <person name="Liang C."/>
            <person name="Lipzen A."/>
            <person name="Lutzoni F."/>
            <person name="Magnuson J."/>
            <person name="Mondo S."/>
            <person name="Nolan M."/>
            <person name="Ohm R."/>
            <person name="Pangilinan J."/>
            <person name="Park H.-J."/>
            <person name="Ramirez L."/>
            <person name="Alfaro M."/>
            <person name="Sun H."/>
            <person name="Tritt A."/>
            <person name="Yoshinaga Y."/>
            <person name="Zwiers L.-H."/>
            <person name="Turgeon B."/>
            <person name="Goodwin S."/>
            <person name="Spatafora J."/>
            <person name="Crous P."/>
            <person name="Grigoriev I."/>
        </authorList>
    </citation>
    <scope>NUCLEOTIDE SEQUENCE</scope>
    <source>
        <strain evidence="2">CBS 207.26</strain>
    </source>
</reference>
<dbReference type="Proteomes" id="UP000800200">
    <property type="component" value="Unassembled WGS sequence"/>
</dbReference>
<accession>A0A6A6E6H7</accession>
<feature type="non-terminal residue" evidence="2">
    <location>
        <position position="1"/>
    </location>
</feature>
<organism evidence="2 3">
    <name type="scientific">Zopfia rhizophila CBS 207.26</name>
    <dbReference type="NCBI Taxonomy" id="1314779"/>
    <lineage>
        <taxon>Eukaryota</taxon>
        <taxon>Fungi</taxon>
        <taxon>Dikarya</taxon>
        <taxon>Ascomycota</taxon>
        <taxon>Pezizomycotina</taxon>
        <taxon>Dothideomycetes</taxon>
        <taxon>Dothideomycetes incertae sedis</taxon>
        <taxon>Zopfiaceae</taxon>
        <taxon>Zopfia</taxon>
    </lineage>
</organism>
<proteinExistence type="predicted"/>
<evidence type="ECO:0000313" key="2">
    <source>
        <dbReference type="EMBL" id="KAF2187424.1"/>
    </source>
</evidence>
<name>A0A6A6E6H7_9PEZI</name>
<dbReference type="AlphaFoldDB" id="A0A6A6E6H7"/>
<protein>
    <submittedName>
        <fullName evidence="2">Uncharacterized protein</fullName>
    </submittedName>
</protein>
<evidence type="ECO:0000256" key="1">
    <source>
        <dbReference type="SAM" id="MobiDB-lite"/>
    </source>
</evidence>
<feature type="region of interest" description="Disordered" evidence="1">
    <location>
        <begin position="1"/>
        <end position="20"/>
    </location>
</feature>
<evidence type="ECO:0000313" key="3">
    <source>
        <dbReference type="Proteomes" id="UP000800200"/>
    </source>
</evidence>
<sequence length="87" mass="9581">VSPITPIDDEATQPPPVAPTCTVSSLFHENSSVTLSANSLVTKPGSETLARNKDQMHSKCSRYSCKEYVANEVRFCSTTFYKKLPEL</sequence>
<keyword evidence="3" id="KW-1185">Reference proteome</keyword>
<gene>
    <name evidence="2" type="ORF">K469DRAFT_705122</name>
</gene>